<dbReference type="PANTHER" id="PTHR34136">
    <property type="match status" value="1"/>
</dbReference>
<keyword evidence="2 3" id="KW-0808">Transferase</keyword>
<accession>A0A2P8D2K2</accession>
<organism evidence="3 4">
    <name type="scientific">Taibaiella chishuiensis</name>
    <dbReference type="NCBI Taxonomy" id="1434707"/>
    <lineage>
        <taxon>Bacteria</taxon>
        <taxon>Pseudomonadati</taxon>
        <taxon>Bacteroidota</taxon>
        <taxon>Chitinophagia</taxon>
        <taxon>Chitinophagales</taxon>
        <taxon>Chitinophagaceae</taxon>
        <taxon>Taibaiella</taxon>
    </lineage>
</organism>
<keyword evidence="4" id="KW-1185">Reference proteome</keyword>
<keyword evidence="1" id="KW-0328">Glycosyltransferase</keyword>
<comment type="caution">
    <text evidence="3">The sequence shown here is derived from an EMBL/GenBank/DDBJ whole genome shotgun (WGS) entry which is preliminary data.</text>
</comment>
<dbReference type="NCBIfam" id="TIGR00696">
    <property type="entry name" value="wecG_tagA_cpsF"/>
    <property type="match status" value="1"/>
</dbReference>
<dbReference type="CDD" id="cd06533">
    <property type="entry name" value="Glyco_transf_WecG_TagA"/>
    <property type="match status" value="1"/>
</dbReference>
<dbReference type="OrthoDB" id="9771846at2"/>
<dbReference type="Gene3D" id="3.40.50.2300">
    <property type="match status" value="2"/>
</dbReference>
<reference evidence="3 4" key="1">
    <citation type="submission" date="2018-03" db="EMBL/GenBank/DDBJ databases">
        <title>Genomic Encyclopedia of Type Strains, Phase III (KMG-III): the genomes of soil and plant-associated and newly described type strains.</title>
        <authorList>
            <person name="Whitman W."/>
        </authorList>
    </citation>
    <scope>NUCLEOTIDE SEQUENCE [LARGE SCALE GENOMIC DNA]</scope>
    <source>
        <strain evidence="3 4">CGMCC 1.12700</strain>
    </source>
</reference>
<evidence type="ECO:0000256" key="2">
    <source>
        <dbReference type="ARBA" id="ARBA00022679"/>
    </source>
</evidence>
<sequence length="234" mass="27505">MSYKAWNAIIDRIGNFKMQRGITSFVNPFSMLMLKEQERVATRVQHWYIDGISLVNKINKDLGKNINRFSFDDTSLAPIVFRYAKEQGLKIAIIGTKEEFIHKAVQNIEEKHGITVSYSRNGYFTGDADREACFDYLVRERVDLVICGMGAPYQELFLIDLQERGWDGYGFTCGGYLHQVAGKENYYPAFFDKLNIRWVYRIIDEPKLFKRYFIDYPRFFIRFADFKKQLKKAA</sequence>
<dbReference type="PANTHER" id="PTHR34136:SF1">
    <property type="entry name" value="UDP-N-ACETYL-D-MANNOSAMINURONIC ACID TRANSFERASE"/>
    <property type="match status" value="1"/>
</dbReference>
<dbReference type="AlphaFoldDB" id="A0A2P8D2K2"/>
<dbReference type="InterPro" id="IPR028082">
    <property type="entry name" value="Peripla_BP_I"/>
</dbReference>
<dbReference type="RefSeq" id="WP_106523349.1">
    <property type="nucleotide sequence ID" value="NZ_PYGD01000005.1"/>
</dbReference>
<gene>
    <name evidence="3" type="ORF">B0I18_10531</name>
</gene>
<protein>
    <submittedName>
        <fullName evidence="3">N-acetylglucosaminyldiphosphoundecaprenol N-acetyl-beta-D-mannosaminyltransferase</fullName>
    </submittedName>
</protein>
<evidence type="ECO:0000313" key="4">
    <source>
        <dbReference type="Proteomes" id="UP000240572"/>
    </source>
</evidence>
<dbReference type="EMBL" id="PYGD01000005">
    <property type="protein sequence ID" value="PSK91448.1"/>
    <property type="molecule type" value="Genomic_DNA"/>
</dbReference>
<name>A0A2P8D2K2_9BACT</name>
<evidence type="ECO:0000256" key="1">
    <source>
        <dbReference type="ARBA" id="ARBA00022676"/>
    </source>
</evidence>
<dbReference type="Pfam" id="PF03808">
    <property type="entry name" value="Glyco_tran_WecG"/>
    <property type="match status" value="1"/>
</dbReference>
<dbReference type="SUPFAM" id="SSF53822">
    <property type="entry name" value="Periplasmic binding protein-like I"/>
    <property type="match status" value="1"/>
</dbReference>
<dbReference type="GO" id="GO:0016758">
    <property type="term" value="F:hexosyltransferase activity"/>
    <property type="evidence" value="ECO:0007669"/>
    <property type="project" value="TreeGrafter"/>
</dbReference>
<evidence type="ECO:0000313" key="3">
    <source>
        <dbReference type="EMBL" id="PSK91448.1"/>
    </source>
</evidence>
<dbReference type="InterPro" id="IPR004629">
    <property type="entry name" value="WecG_TagA_CpsF"/>
</dbReference>
<dbReference type="Proteomes" id="UP000240572">
    <property type="component" value="Unassembled WGS sequence"/>
</dbReference>
<proteinExistence type="predicted"/>